<gene>
    <name evidence="4" type="ORF">AC529_08915</name>
</gene>
<dbReference type="Gene3D" id="3.30.230.10">
    <property type="match status" value="1"/>
</dbReference>
<reference evidence="5" key="1">
    <citation type="journal article" date="2017" name="Acta Aliment.">
        <title>Plant polysaccharide degrading enzyme system of Thermpbifida cellulosilytica TB100 revealed by de novo genome project data.</title>
        <authorList>
            <person name="Toth A."/>
            <person name="Baka E."/>
            <person name="Luzics S."/>
            <person name="Bata-Vidacs I."/>
            <person name="Nagy I."/>
            <person name="Balint B."/>
            <person name="Herceg R."/>
            <person name="Olasz F."/>
            <person name="Wilk T."/>
            <person name="Nagy T."/>
            <person name="Kriszt B."/>
            <person name="Nagy I."/>
            <person name="Kukolya J."/>
        </authorList>
    </citation>
    <scope>NUCLEOTIDE SEQUENCE [LARGE SCALE GENOMIC DNA]</scope>
    <source>
        <strain evidence="5">TB100</strain>
    </source>
</reference>
<name>A0A147KIE7_THECS</name>
<dbReference type="SMART" id="SM00889">
    <property type="entry name" value="EFG_IV"/>
    <property type="match status" value="1"/>
</dbReference>
<proteinExistence type="predicted"/>
<dbReference type="CDD" id="cd04170">
    <property type="entry name" value="EF-G_bact"/>
    <property type="match status" value="1"/>
</dbReference>
<dbReference type="InterPro" id="IPR047872">
    <property type="entry name" value="EFG_IV"/>
</dbReference>
<dbReference type="RefSeq" id="WP_068758459.1">
    <property type="nucleotide sequence ID" value="NZ_KQ950186.1"/>
</dbReference>
<dbReference type="CDD" id="cd03713">
    <property type="entry name" value="EFG_mtEFG_C"/>
    <property type="match status" value="1"/>
</dbReference>
<evidence type="ECO:0000259" key="3">
    <source>
        <dbReference type="PROSITE" id="PS51722"/>
    </source>
</evidence>
<keyword evidence="4" id="KW-0648">Protein biosynthesis</keyword>
<dbReference type="Proteomes" id="UP000074382">
    <property type="component" value="Unassembled WGS sequence"/>
</dbReference>
<protein>
    <submittedName>
        <fullName evidence="4">Elongation factor G</fullName>
    </submittedName>
</protein>
<dbReference type="FunFam" id="2.40.30.10:FF:000151">
    <property type="entry name" value="Translation elongation factor EF-G"/>
    <property type="match status" value="1"/>
</dbReference>
<dbReference type="EMBL" id="LGEM01000043">
    <property type="protein sequence ID" value="KUP97056.1"/>
    <property type="molecule type" value="Genomic_DNA"/>
</dbReference>
<dbReference type="GO" id="GO:0003746">
    <property type="term" value="F:translation elongation factor activity"/>
    <property type="evidence" value="ECO:0007669"/>
    <property type="project" value="UniProtKB-KW"/>
</dbReference>
<dbReference type="NCBIfam" id="NF009377">
    <property type="entry name" value="PRK12740.1-1"/>
    <property type="match status" value="1"/>
</dbReference>
<dbReference type="Pfam" id="PF03144">
    <property type="entry name" value="GTP_EFTU_D2"/>
    <property type="match status" value="1"/>
</dbReference>
<evidence type="ECO:0000313" key="5">
    <source>
        <dbReference type="Proteomes" id="UP000074382"/>
    </source>
</evidence>
<dbReference type="InterPro" id="IPR009000">
    <property type="entry name" value="Transl_B-barrel_sf"/>
</dbReference>
<dbReference type="AlphaFoldDB" id="A0A147KIE7"/>
<dbReference type="SUPFAM" id="SSF52540">
    <property type="entry name" value="P-loop containing nucleoside triphosphate hydrolases"/>
    <property type="match status" value="1"/>
</dbReference>
<dbReference type="GO" id="GO:0003924">
    <property type="term" value="F:GTPase activity"/>
    <property type="evidence" value="ECO:0007669"/>
    <property type="project" value="InterPro"/>
</dbReference>
<dbReference type="CDD" id="cd01434">
    <property type="entry name" value="EFG_mtEFG1_IV"/>
    <property type="match status" value="1"/>
</dbReference>
<dbReference type="InterPro" id="IPR004161">
    <property type="entry name" value="EFTu-like_2"/>
</dbReference>
<dbReference type="Gene3D" id="3.40.50.300">
    <property type="entry name" value="P-loop containing nucleotide triphosphate hydrolases"/>
    <property type="match status" value="1"/>
</dbReference>
<keyword evidence="2" id="KW-0342">GTP-binding</keyword>
<dbReference type="InterPro" id="IPR000795">
    <property type="entry name" value="T_Tr_GTP-bd_dom"/>
</dbReference>
<dbReference type="Gene3D" id="3.30.70.870">
    <property type="entry name" value="Elongation Factor G (Translational Gtpase), domain 3"/>
    <property type="match status" value="1"/>
</dbReference>
<dbReference type="Pfam" id="PF00009">
    <property type="entry name" value="GTP_EFTU"/>
    <property type="match status" value="1"/>
</dbReference>
<dbReference type="STRING" id="665004.AC529_08915"/>
<sequence length="716" mass="76404">MADRSGSAAAGRAATADRPRDIRNVVLVGHSGAGKTTLVEALLAASGVLGRPGRVEDGTTVSDYDEFEVRQQRSVNLAVAPLLVDGVKVNLLDTPGYADFAGELRAGLRAADAALFVVSAVDGIDGPTRMLWEECAALGVPRAVAVTKIDHHRADFFEAVAQCQAEFGEGVLPAYVPVFHGEGESREVRGLLGLLSERYYDYSGGSPVERTPEPELLAEYASLRAALLEGVIQESEDETLMDRYMAGEPLDRAMLVADLEAAVARGSFHPVLALSALSGVGVPELLRELPLACPSPLERPLPPVTTPSGREVGGLGCDPDGPLLAQVVKTVSDPYVGRVSLVRVFSGTLHPDQTVHVCGSGMTSPERAGAESDERIGPLAVPLGRQTQPVGRVVAGDLCAIAKLAGAETGDTLSAPERPLRLAPWECPEPLLPTAIRAEHAADEDRLSQAVSRLLSEDPALRVEVNSETHQMVLWCQGEAHLALALDRLSRRHGVAVRTEEVVVPLRETFAVPAQGLGRNVKQSGGHGEYGICRIRVEPLPSGSGLEFVDETVGGVVPRQYVPSVEKGVRAQMEQGVHPGYPIVDLRVTLYDGKAHSVDSSDTAFQKAGRLALRDAADRSRLTVLEPVDLVSVLVPEEYLGAVMSDLSARRGRVLGSDPAPGGRMLIKAEVPQLEIVRYAVELRSLSHGTGTFTRRYLRHEPLPQHLAREYAAAGR</sequence>
<keyword evidence="5" id="KW-1185">Reference proteome</keyword>
<evidence type="ECO:0000256" key="1">
    <source>
        <dbReference type="ARBA" id="ARBA00022741"/>
    </source>
</evidence>
<keyword evidence="1" id="KW-0547">Nucleotide-binding</keyword>
<dbReference type="InterPro" id="IPR020568">
    <property type="entry name" value="Ribosomal_Su5_D2-typ_SF"/>
</dbReference>
<dbReference type="InterPro" id="IPR035647">
    <property type="entry name" value="EFG_III/V"/>
</dbReference>
<dbReference type="SUPFAM" id="SSF50447">
    <property type="entry name" value="Translation proteins"/>
    <property type="match status" value="1"/>
</dbReference>
<dbReference type="Gene3D" id="2.40.30.10">
    <property type="entry name" value="Translation factors"/>
    <property type="match status" value="1"/>
</dbReference>
<dbReference type="Pfam" id="PF14492">
    <property type="entry name" value="EFG_III"/>
    <property type="match status" value="1"/>
</dbReference>
<dbReference type="Gene3D" id="3.30.70.240">
    <property type="match status" value="1"/>
</dbReference>
<comment type="caution">
    <text evidence="4">The sequence shown here is derived from an EMBL/GenBank/DDBJ whole genome shotgun (WGS) entry which is preliminary data.</text>
</comment>
<dbReference type="InterPro" id="IPR014721">
    <property type="entry name" value="Ribsml_uS5_D2-typ_fold_subgr"/>
</dbReference>
<evidence type="ECO:0000313" key="4">
    <source>
        <dbReference type="EMBL" id="KUP97056.1"/>
    </source>
</evidence>
<keyword evidence="4" id="KW-0251">Elongation factor</keyword>
<dbReference type="PATRIC" id="fig|665004.4.peg.3774"/>
<dbReference type="OrthoDB" id="3492050at2"/>
<dbReference type="Pfam" id="PF00679">
    <property type="entry name" value="EFG_C"/>
    <property type="match status" value="1"/>
</dbReference>
<dbReference type="PROSITE" id="PS51722">
    <property type="entry name" value="G_TR_2"/>
    <property type="match status" value="1"/>
</dbReference>
<dbReference type="InterPro" id="IPR027417">
    <property type="entry name" value="P-loop_NTPase"/>
</dbReference>
<dbReference type="SMART" id="SM00838">
    <property type="entry name" value="EFG_C"/>
    <property type="match status" value="1"/>
</dbReference>
<dbReference type="InterPro" id="IPR000640">
    <property type="entry name" value="EFG_V-like"/>
</dbReference>
<dbReference type="NCBIfam" id="NF009381">
    <property type="entry name" value="PRK12740.1-5"/>
    <property type="match status" value="1"/>
</dbReference>
<dbReference type="FunFam" id="3.30.70.240:FF:000001">
    <property type="entry name" value="Elongation factor G"/>
    <property type="match status" value="1"/>
</dbReference>
<dbReference type="PANTHER" id="PTHR43261:SF6">
    <property type="entry name" value="ELONGATION FACTOR G-LIKE PROTEIN"/>
    <property type="match status" value="1"/>
</dbReference>
<dbReference type="SUPFAM" id="SSF54980">
    <property type="entry name" value="EF-G C-terminal domain-like"/>
    <property type="match status" value="2"/>
</dbReference>
<dbReference type="PANTHER" id="PTHR43261">
    <property type="entry name" value="TRANSLATION ELONGATION FACTOR G-RELATED"/>
    <property type="match status" value="1"/>
</dbReference>
<dbReference type="PRINTS" id="PR00315">
    <property type="entry name" value="ELONGATNFCT"/>
</dbReference>
<dbReference type="InterPro" id="IPR005517">
    <property type="entry name" value="Transl_elong_EFG/EF2_IV"/>
</dbReference>
<dbReference type="InterPro" id="IPR005225">
    <property type="entry name" value="Small_GTP-bd"/>
</dbReference>
<dbReference type="GO" id="GO:0032790">
    <property type="term" value="P:ribosome disassembly"/>
    <property type="evidence" value="ECO:0007669"/>
    <property type="project" value="TreeGrafter"/>
</dbReference>
<dbReference type="SUPFAM" id="SSF54211">
    <property type="entry name" value="Ribosomal protein S5 domain 2-like"/>
    <property type="match status" value="1"/>
</dbReference>
<dbReference type="InterPro" id="IPR035649">
    <property type="entry name" value="EFG_V"/>
</dbReference>
<accession>A0A147KIE7</accession>
<dbReference type="GO" id="GO:0005525">
    <property type="term" value="F:GTP binding"/>
    <property type="evidence" value="ECO:0007669"/>
    <property type="project" value="UniProtKB-KW"/>
</dbReference>
<feature type="domain" description="Tr-type G" evidence="3">
    <location>
        <begin position="20"/>
        <end position="297"/>
    </location>
</feature>
<dbReference type="Pfam" id="PF03764">
    <property type="entry name" value="EFG_IV"/>
    <property type="match status" value="1"/>
</dbReference>
<dbReference type="InterPro" id="IPR041095">
    <property type="entry name" value="EFG_II"/>
</dbReference>
<dbReference type="NCBIfam" id="TIGR00231">
    <property type="entry name" value="small_GTP"/>
    <property type="match status" value="1"/>
</dbReference>
<organism evidence="4 5">
    <name type="scientific">Thermobifida cellulosilytica TB100</name>
    <dbReference type="NCBI Taxonomy" id="665004"/>
    <lineage>
        <taxon>Bacteria</taxon>
        <taxon>Bacillati</taxon>
        <taxon>Actinomycetota</taxon>
        <taxon>Actinomycetes</taxon>
        <taxon>Streptosporangiales</taxon>
        <taxon>Nocardiopsidaceae</taxon>
        <taxon>Thermobifida</taxon>
    </lineage>
</organism>
<evidence type="ECO:0000256" key="2">
    <source>
        <dbReference type="ARBA" id="ARBA00023134"/>
    </source>
</evidence>